<organism evidence="2 3">
    <name type="scientific">Clostridium botulinum C/D str. DC5</name>
    <dbReference type="NCBI Taxonomy" id="1443128"/>
    <lineage>
        <taxon>Bacteria</taxon>
        <taxon>Bacillati</taxon>
        <taxon>Bacillota</taxon>
        <taxon>Clostridia</taxon>
        <taxon>Eubacteriales</taxon>
        <taxon>Clostridiaceae</taxon>
        <taxon>Clostridium</taxon>
    </lineage>
</organism>
<feature type="transmembrane region" description="Helical" evidence="1">
    <location>
        <begin position="59"/>
        <end position="76"/>
    </location>
</feature>
<dbReference type="GO" id="GO:0005886">
    <property type="term" value="C:plasma membrane"/>
    <property type="evidence" value="ECO:0007669"/>
    <property type="project" value="TreeGrafter"/>
</dbReference>
<dbReference type="PANTHER" id="PTHR34980">
    <property type="entry name" value="INNER MEMBRANE PROTEIN-RELATED-RELATED"/>
    <property type="match status" value="1"/>
</dbReference>
<keyword evidence="1" id="KW-0472">Membrane</keyword>
<keyword evidence="1" id="KW-1133">Transmembrane helix</keyword>
<keyword evidence="1" id="KW-0812">Transmembrane</keyword>
<evidence type="ECO:0008006" key="4">
    <source>
        <dbReference type="Google" id="ProtNLM"/>
    </source>
</evidence>
<gene>
    <name evidence="2" type="ORF">Z955_15855</name>
</gene>
<dbReference type="AlphaFoldDB" id="A0A0A0HVM0"/>
<dbReference type="Proteomes" id="UP000030014">
    <property type="component" value="Unassembled WGS sequence"/>
</dbReference>
<name>A0A0A0HVM0_CLOBO</name>
<feature type="transmembrane region" description="Helical" evidence="1">
    <location>
        <begin position="26"/>
        <end position="47"/>
    </location>
</feature>
<dbReference type="Pfam" id="PF05656">
    <property type="entry name" value="DUF805"/>
    <property type="match status" value="1"/>
</dbReference>
<reference evidence="2 3" key="1">
    <citation type="submission" date="2014-01" db="EMBL/GenBank/DDBJ databases">
        <title>Plasmidome dynamics in the species complex Clostridium novyi sensu lato converts strains of independent lineages into distinctly different pathogens.</title>
        <authorList>
            <person name="Skarin H."/>
            <person name="Segerman B."/>
        </authorList>
    </citation>
    <scope>NUCLEOTIDE SEQUENCE [LARGE SCALE GENOMIC DNA]</scope>
    <source>
        <strain evidence="2 3">DC5</strain>
    </source>
</reference>
<dbReference type="EMBL" id="JDRY01000172">
    <property type="protein sequence ID" value="KGM93194.1"/>
    <property type="molecule type" value="Genomic_DNA"/>
</dbReference>
<feature type="transmembrane region" description="Helical" evidence="1">
    <location>
        <begin position="88"/>
        <end position="105"/>
    </location>
</feature>
<dbReference type="RefSeq" id="WP_039258837.1">
    <property type="nucleotide sequence ID" value="NZ_JDRY01000172.1"/>
</dbReference>
<proteinExistence type="predicted"/>
<dbReference type="PANTHER" id="PTHR34980:SF2">
    <property type="entry name" value="INNER MEMBRANE PROTEIN YHAH-RELATED"/>
    <property type="match status" value="1"/>
</dbReference>
<accession>A0A0A0HVM0</accession>
<evidence type="ECO:0000256" key="1">
    <source>
        <dbReference type="SAM" id="Phobius"/>
    </source>
</evidence>
<protein>
    <recommendedName>
        <fullName evidence="4">DUF805 domain-containing protein</fullName>
    </recommendedName>
</protein>
<comment type="caution">
    <text evidence="2">The sequence shown here is derived from an EMBL/GenBank/DDBJ whole genome shotgun (WGS) entry which is preliminary data.</text>
</comment>
<dbReference type="InterPro" id="IPR008523">
    <property type="entry name" value="DUF805"/>
</dbReference>
<sequence length="133" mass="15238">MGIIKNYKKVISQYAKFDGRATRKEYWYFALANILIALALYTIWVILKPNSKFSGDNPLTIVYTILTFVPSLAVSVRRLHDTNKSGWWMLLCFIPVIDLLLLLMFCGTSDATSNKYGPIDDDNIKSKDEEIHL</sequence>
<evidence type="ECO:0000313" key="2">
    <source>
        <dbReference type="EMBL" id="KGM93194.1"/>
    </source>
</evidence>
<evidence type="ECO:0000313" key="3">
    <source>
        <dbReference type="Proteomes" id="UP000030014"/>
    </source>
</evidence>